<accession>A0ABN9G506</accession>
<dbReference type="EMBL" id="CATNWA010017966">
    <property type="protein sequence ID" value="CAI9604400.1"/>
    <property type="molecule type" value="Genomic_DNA"/>
</dbReference>
<name>A0ABN9G506_9NEOB</name>
<feature type="non-terminal residue" evidence="2">
    <location>
        <position position="50"/>
    </location>
</feature>
<protein>
    <submittedName>
        <fullName evidence="2">Uncharacterized protein</fullName>
    </submittedName>
</protein>
<gene>
    <name evidence="2" type="ORF">SPARVUS_LOCUS13459824</name>
</gene>
<evidence type="ECO:0000256" key="1">
    <source>
        <dbReference type="SAM" id="MobiDB-lite"/>
    </source>
</evidence>
<dbReference type="Proteomes" id="UP001162483">
    <property type="component" value="Unassembled WGS sequence"/>
</dbReference>
<evidence type="ECO:0000313" key="3">
    <source>
        <dbReference type="Proteomes" id="UP001162483"/>
    </source>
</evidence>
<keyword evidence="3" id="KW-1185">Reference proteome</keyword>
<evidence type="ECO:0000313" key="2">
    <source>
        <dbReference type="EMBL" id="CAI9604400.1"/>
    </source>
</evidence>
<organism evidence="2 3">
    <name type="scientific">Staurois parvus</name>
    <dbReference type="NCBI Taxonomy" id="386267"/>
    <lineage>
        <taxon>Eukaryota</taxon>
        <taxon>Metazoa</taxon>
        <taxon>Chordata</taxon>
        <taxon>Craniata</taxon>
        <taxon>Vertebrata</taxon>
        <taxon>Euteleostomi</taxon>
        <taxon>Amphibia</taxon>
        <taxon>Batrachia</taxon>
        <taxon>Anura</taxon>
        <taxon>Neobatrachia</taxon>
        <taxon>Ranoidea</taxon>
        <taxon>Ranidae</taxon>
        <taxon>Staurois</taxon>
    </lineage>
</organism>
<feature type="region of interest" description="Disordered" evidence="1">
    <location>
        <begin position="1"/>
        <end position="38"/>
    </location>
</feature>
<sequence>MPASAGGNDRGRCRGHIAGTKDKVSSAGTPYASPHGKPECSSGLLLLVLT</sequence>
<proteinExistence type="predicted"/>
<reference evidence="2" key="1">
    <citation type="submission" date="2023-05" db="EMBL/GenBank/DDBJ databases">
        <authorList>
            <person name="Stuckert A."/>
        </authorList>
    </citation>
    <scope>NUCLEOTIDE SEQUENCE</scope>
</reference>
<comment type="caution">
    <text evidence="2">The sequence shown here is derived from an EMBL/GenBank/DDBJ whole genome shotgun (WGS) entry which is preliminary data.</text>
</comment>